<evidence type="ECO:0000256" key="1">
    <source>
        <dbReference type="SAM" id="MobiDB-lite"/>
    </source>
</evidence>
<sequence>MPLYVHPPGSRAPDESHLSPPKYKTMLPHRIGAAAAAAVAPLPRAVAAAVPGATAAPYSTSTSFVSGITICSYTRATRLRQN</sequence>
<gene>
    <name evidence="2" type="ORF">TSOC_008326</name>
</gene>
<accession>A0A2J7ZYS5</accession>
<organism evidence="2 3">
    <name type="scientific">Tetrabaena socialis</name>
    <dbReference type="NCBI Taxonomy" id="47790"/>
    <lineage>
        <taxon>Eukaryota</taxon>
        <taxon>Viridiplantae</taxon>
        <taxon>Chlorophyta</taxon>
        <taxon>core chlorophytes</taxon>
        <taxon>Chlorophyceae</taxon>
        <taxon>CS clade</taxon>
        <taxon>Chlamydomonadales</taxon>
        <taxon>Tetrabaenaceae</taxon>
        <taxon>Tetrabaena</taxon>
    </lineage>
</organism>
<name>A0A2J7ZYS5_9CHLO</name>
<comment type="caution">
    <text evidence="2">The sequence shown here is derived from an EMBL/GenBank/DDBJ whole genome shotgun (WGS) entry which is preliminary data.</text>
</comment>
<reference evidence="2 3" key="1">
    <citation type="journal article" date="2017" name="Mol. Biol. Evol.">
        <title>The 4-celled Tetrabaena socialis nuclear genome reveals the essential components for genetic control of cell number at the origin of multicellularity in the volvocine lineage.</title>
        <authorList>
            <person name="Featherston J."/>
            <person name="Arakaki Y."/>
            <person name="Hanschen E.R."/>
            <person name="Ferris P.J."/>
            <person name="Michod R.E."/>
            <person name="Olson B.J.S.C."/>
            <person name="Nozaki H."/>
            <person name="Durand P.M."/>
        </authorList>
    </citation>
    <scope>NUCLEOTIDE SEQUENCE [LARGE SCALE GENOMIC DNA]</scope>
    <source>
        <strain evidence="2 3">NIES-571</strain>
    </source>
</reference>
<keyword evidence="3" id="KW-1185">Reference proteome</keyword>
<evidence type="ECO:0000313" key="3">
    <source>
        <dbReference type="Proteomes" id="UP000236333"/>
    </source>
</evidence>
<protein>
    <submittedName>
        <fullName evidence="2">Uncharacterized protein</fullName>
    </submittedName>
</protein>
<dbReference type="Proteomes" id="UP000236333">
    <property type="component" value="Unassembled WGS sequence"/>
</dbReference>
<dbReference type="EMBL" id="PGGS01000307">
    <property type="protein sequence ID" value="PNH05420.1"/>
    <property type="molecule type" value="Genomic_DNA"/>
</dbReference>
<feature type="region of interest" description="Disordered" evidence="1">
    <location>
        <begin position="1"/>
        <end position="21"/>
    </location>
</feature>
<proteinExistence type="predicted"/>
<dbReference type="AlphaFoldDB" id="A0A2J7ZYS5"/>
<evidence type="ECO:0000313" key="2">
    <source>
        <dbReference type="EMBL" id="PNH05420.1"/>
    </source>
</evidence>